<dbReference type="SMART" id="SM00343">
    <property type="entry name" value="ZnF_C2HC"/>
    <property type="match status" value="2"/>
</dbReference>
<feature type="compositionally biased region" description="Basic residues" evidence="11">
    <location>
        <begin position="155"/>
        <end position="166"/>
    </location>
</feature>
<name>A0A3B4BFL6_9GOBI</name>
<dbReference type="SMART" id="SM00357">
    <property type="entry name" value="CSP"/>
    <property type="match status" value="1"/>
</dbReference>
<dbReference type="CDD" id="cd04458">
    <property type="entry name" value="CSP_CDS"/>
    <property type="match status" value="1"/>
</dbReference>
<dbReference type="FunFam" id="2.40.50.140:FF:000087">
    <property type="entry name" value="Protein lin-28 homolog B"/>
    <property type="match status" value="1"/>
</dbReference>
<sequence>MRAQERKREKRGEERERERERARTERQASGQQQRRQQQQKHHSTTAREGNTSPGRHGETREGDMSRSILAGTGFCKWFNVRMGFGFISMTSSEGSPVDPPMDVFVHQSKLVMEGFRSLKEGEPLEFSYKKSSKGLESLRVTGPGGGPCSGSERRPKGKMPVHKRKPKGDRCYNCGGLDHHAKECGLPPQPKKCHYCQSITHMVAQCPHKALAPPSGSQDPQHASTSASSSGTGSGAYLCAPDEEEGGRAGSGSSPLEGSSSSPEEAHSQRAPRSQRWRKS</sequence>
<feature type="compositionally biased region" description="Low complexity" evidence="11">
    <location>
        <begin position="251"/>
        <end position="263"/>
    </location>
</feature>
<dbReference type="SUPFAM" id="SSF57756">
    <property type="entry name" value="Retrovirus zinc finger-like domains"/>
    <property type="match status" value="1"/>
</dbReference>
<evidence type="ECO:0000256" key="3">
    <source>
        <dbReference type="ARBA" id="ARBA00022723"/>
    </source>
</evidence>
<dbReference type="Ensembl" id="ENSPMGT00000030194.1">
    <property type="protein sequence ID" value="ENSPMGP00000028364.1"/>
    <property type="gene ID" value="ENSPMGG00000022825.1"/>
</dbReference>
<feature type="compositionally biased region" description="Basic and acidic residues" evidence="11">
    <location>
        <begin position="55"/>
        <end position="64"/>
    </location>
</feature>
<dbReference type="PRINTS" id="PR00050">
    <property type="entry name" value="COLDSHOCK"/>
</dbReference>
<dbReference type="PANTHER" id="PTHR46109">
    <property type="entry name" value="PROTEIN LIN-28"/>
    <property type="match status" value="1"/>
</dbReference>
<dbReference type="Pfam" id="PF00098">
    <property type="entry name" value="zf-CCHC"/>
    <property type="match status" value="1"/>
</dbReference>
<evidence type="ECO:0000256" key="2">
    <source>
        <dbReference type="ARBA" id="ARBA00008840"/>
    </source>
</evidence>
<evidence type="ECO:0000313" key="14">
    <source>
        <dbReference type="Ensembl" id="ENSPMGP00000028364.1"/>
    </source>
</evidence>
<accession>A0A3B4BFL6</accession>
<evidence type="ECO:0000256" key="1">
    <source>
        <dbReference type="ARBA" id="ARBA00004604"/>
    </source>
</evidence>
<evidence type="ECO:0000259" key="13">
    <source>
        <dbReference type="PROSITE" id="PS51857"/>
    </source>
</evidence>
<dbReference type="InterPro" id="IPR002059">
    <property type="entry name" value="CSP_DNA-bd"/>
</dbReference>
<evidence type="ECO:0000256" key="4">
    <source>
        <dbReference type="ARBA" id="ARBA00022737"/>
    </source>
</evidence>
<dbReference type="GO" id="GO:0031054">
    <property type="term" value="P:pre-miRNA processing"/>
    <property type="evidence" value="ECO:0007669"/>
    <property type="project" value="TreeGrafter"/>
</dbReference>
<dbReference type="Proteomes" id="UP000261520">
    <property type="component" value="Unplaced"/>
</dbReference>
<evidence type="ECO:0000256" key="5">
    <source>
        <dbReference type="ARBA" id="ARBA00022771"/>
    </source>
</evidence>
<evidence type="ECO:0000256" key="9">
    <source>
        <dbReference type="ARBA" id="ARBA00023242"/>
    </source>
</evidence>
<dbReference type="Pfam" id="PF00313">
    <property type="entry name" value="CSD"/>
    <property type="match status" value="1"/>
</dbReference>
<dbReference type="AlphaFoldDB" id="A0A3B4BFL6"/>
<dbReference type="InterPro" id="IPR051373">
    <property type="entry name" value="Lin-28_RNA-binding"/>
</dbReference>
<dbReference type="InterPro" id="IPR012340">
    <property type="entry name" value="NA-bd_OB-fold"/>
</dbReference>
<dbReference type="InterPro" id="IPR001878">
    <property type="entry name" value="Znf_CCHC"/>
</dbReference>
<feature type="region of interest" description="Disordered" evidence="11">
    <location>
        <begin position="210"/>
        <end position="280"/>
    </location>
</feature>
<protein>
    <submittedName>
        <fullName evidence="14">Uncharacterized protein</fullName>
    </submittedName>
</protein>
<evidence type="ECO:0000259" key="12">
    <source>
        <dbReference type="PROSITE" id="PS50158"/>
    </source>
</evidence>
<comment type="similarity">
    <text evidence="2">Belongs to the lin-28 family.</text>
</comment>
<dbReference type="InterPro" id="IPR011129">
    <property type="entry name" value="CSD"/>
</dbReference>
<keyword evidence="7" id="KW-0694">RNA-binding</keyword>
<evidence type="ECO:0000256" key="7">
    <source>
        <dbReference type="ARBA" id="ARBA00022884"/>
    </source>
</evidence>
<feature type="compositionally biased region" description="Basic and acidic residues" evidence="11">
    <location>
        <begin position="1"/>
        <end position="26"/>
    </location>
</feature>
<dbReference type="Gene3D" id="4.10.60.10">
    <property type="entry name" value="Zinc finger, CCHC-type"/>
    <property type="match status" value="1"/>
</dbReference>
<feature type="domain" description="CCHC-type" evidence="12">
    <location>
        <begin position="170"/>
        <end position="184"/>
    </location>
</feature>
<comment type="subcellular location">
    <subcellularLocation>
        <location evidence="1">Nucleus</location>
        <location evidence="1">Nucleolus</location>
    </subcellularLocation>
</comment>
<evidence type="ECO:0000256" key="8">
    <source>
        <dbReference type="ARBA" id="ARBA00023158"/>
    </source>
</evidence>
<dbReference type="GO" id="GO:0005737">
    <property type="term" value="C:cytoplasm"/>
    <property type="evidence" value="ECO:0007669"/>
    <property type="project" value="TreeGrafter"/>
</dbReference>
<dbReference type="PANTHER" id="PTHR46109:SF3">
    <property type="entry name" value="PROTEIN LIN-28 HOMOLOG B"/>
    <property type="match status" value="1"/>
</dbReference>
<reference evidence="14" key="2">
    <citation type="submission" date="2025-09" db="UniProtKB">
        <authorList>
            <consortium name="Ensembl"/>
        </authorList>
    </citation>
    <scope>IDENTIFICATION</scope>
</reference>
<reference evidence="14" key="1">
    <citation type="submission" date="2025-08" db="UniProtKB">
        <authorList>
            <consortium name="Ensembl"/>
        </authorList>
    </citation>
    <scope>IDENTIFICATION</scope>
</reference>
<dbReference type="InterPro" id="IPR054081">
    <property type="entry name" value="Lin-28A-like_Znf-CCHC_2"/>
</dbReference>
<proteinExistence type="inferred from homology"/>
<evidence type="ECO:0000256" key="11">
    <source>
        <dbReference type="SAM" id="MobiDB-lite"/>
    </source>
</evidence>
<feature type="domain" description="CSD" evidence="13">
    <location>
        <begin position="70"/>
        <end position="142"/>
    </location>
</feature>
<dbReference type="SUPFAM" id="SSF50249">
    <property type="entry name" value="Nucleic acid-binding proteins"/>
    <property type="match status" value="1"/>
</dbReference>
<dbReference type="InterPro" id="IPR036875">
    <property type="entry name" value="Znf_CCHC_sf"/>
</dbReference>
<keyword evidence="9" id="KW-0539">Nucleus</keyword>
<dbReference type="GO" id="GO:0005730">
    <property type="term" value="C:nucleolus"/>
    <property type="evidence" value="ECO:0007669"/>
    <property type="project" value="UniProtKB-SubCell"/>
</dbReference>
<evidence type="ECO:0000313" key="15">
    <source>
        <dbReference type="Proteomes" id="UP000261520"/>
    </source>
</evidence>
<evidence type="ECO:0000256" key="6">
    <source>
        <dbReference type="ARBA" id="ARBA00022833"/>
    </source>
</evidence>
<feature type="region of interest" description="Disordered" evidence="11">
    <location>
        <begin position="1"/>
        <end position="65"/>
    </location>
</feature>
<organism evidence="14 15">
    <name type="scientific">Periophthalmus magnuspinnatus</name>
    <dbReference type="NCBI Taxonomy" id="409849"/>
    <lineage>
        <taxon>Eukaryota</taxon>
        <taxon>Metazoa</taxon>
        <taxon>Chordata</taxon>
        <taxon>Craniata</taxon>
        <taxon>Vertebrata</taxon>
        <taxon>Euteleostomi</taxon>
        <taxon>Actinopterygii</taxon>
        <taxon>Neopterygii</taxon>
        <taxon>Teleostei</taxon>
        <taxon>Neoteleostei</taxon>
        <taxon>Acanthomorphata</taxon>
        <taxon>Gobiaria</taxon>
        <taxon>Gobiiformes</taxon>
        <taxon>Gobioidei</taxon>
        <taxon>Gobiidae</taxon>
        <taxon>Oxudercinae</taxon>
        <taxon>Periophthalmus</taxon>
    </lineage>
</organism>
<keyword evidence="6" id="KW-0862">Zinc</keyword>
<dbReference type="GO" id="GO:0003729">
    <property type="term" value="F:mRNA binding"/>
    <property type="evidence" value="ECO:0007669"/>
    <property type="project" value="TreeGrafter"/>
</dbReference>
<dbReference type="FunFam" id="4.10.60.10:FF:000007">
    <property type="entry name" value="Protein lin-28 homolog A"/>
    <property type="match status" value="1"/>
</dbReference>
<dbReference type="Pfam" id="PF21890">
    <property type="entry name" value="Lin-28A-like_zf-CCHC_2"/>
    <property type="match status" value="1"/>
</dbReference>
<dbReference type="PROSITE" id="PS51857">
    <property type="entry name" value="CSD_2"/>
    <property type="match status" value="1"/>
</dbReference>
<feature type="region of interest" description="Disordered" evidence="11">
    <location>
        <begin position="137"/>
        <end position="166"/>
    </location>
</feature>
<keyword evidence="8" id="KW-0943">RNA-mediated gene silencing</keyword>
<dbReference type="STRING" id="409849.ENSPMGP00000028364"/>
<dbReference type="PROSITE" id="PS50158">
    <property type="entry name" value="ZF_CCHC"/>
    <property type="match status" value="1"/>
</dbReference>
<evidence type="ECO:0000256" key="10">
    <source>
        <dbReference type="PROSITE-ProRule" id="PRU00047"/>
    </source>
</evidence>
<keyword evidence="3" id="KW-0479">Metal-binding</keyword>
<dbReference type="GO" id="GO:0008270">
    <property type="term" value="F:zinc ion binding"/>
    <property type="evidence" value="ECO:0007669"/>
    <property type="project" value="UniProtKB-KW"/>
</dbReference>
<keyword evidence="4" id="KW-0677">Repeat</keyword>
<keyword evidence="5 10" id="KW-0863">Zinc-finger</keyword>
<keyword evidence="15" id="KW-1185">Reference proteome</keyword>
<dbReference type="Gene3D" id="2.40.50.140">
    <property type="entry name" value="Nucleic acid-binding proteins"/>
    <property type="match status" value="1"/>
</dbReference>